<feature type="region of interest" description="Disordered" evidence="1">
    <location>
        <begin position="1169"/>
        <end position="1233"/>
    </location>
</feature>
<protein>
    <recommendedName>
        <fullName evidence="3">Amine oxidase domain-containing protein</fullName>
    </recommendedName>
</protein>
<dbReference type="InterPro" id="IPR027417">
    <property type="entry name" value="P-loop_NTPase"/>
</dbReference>
<dbReference type="Proteomes" id="UP000626109">
    <property type="component" value="Unassembled WGS sequence"/>
</dbReference>
<dbReference type="Pfam" id="PF01593">
    <property type="entry name" value="Amino_oxidase"/>
    <property type="match status" value="1"/>
</dbReference>
<feature type="region of interest" description="Disordered" evidence="1">
    <location>
        <begin position="1673"/>
        <end position="1705"/>
    </location>
</feature>
<feature type="transmembrane region" description="Helical" evidence="2">
    <location>
        <begin position="469"/>
        <end position="494"/>
    </location>
</feature>
<name>A0A813IGN9_POLGL</name>
<keyword evidence="2" id="KW-0812">Transmembrane</keyword>
<dbReference type="EMBL" id="CAJNNW010008156">
    <property type="protein sequence ID" value="CAE8649789.1"/>
    <property type="molecule type" value="Genomic_DNA"/>
</dbReference>
<feature type="region of interest" description="Disordered" evidence="1">
    <location>
        <begin position="809"/>
        <end position="830"/>
    </location>
</feature>
<evidence type="ECO:0000256" key="2">
    <source>
        <dbReference type="SAM" id="Phobius"/>
    </source>
</evidence>
<dbReference type="PANTHER" id="PTHR42923:SF46">
    <property type="entry name" value="AMINE OXIDASE"/>
    <property type="match status" value="1"/>
</dbReference>
<feature type="domain" description="Amine oxidase" evidence="3">
    <location>
        <begin position="8"/>
        <end position="377"/>
    </location>
</feature>
<evidence type="ECO:0000313" key="4">
    <source>
        <dbReference type="EMBL" id="CAE8649789.1"/>
    </source>
</evidence>
<dbReference type="Gene3D" id="3.50.50.60">
    <property type="entry name" value="FAD/NAD(P)-binding domain"/>
    <property type="match status" value="1"/>
</dbReference>
<comment type="caution">
    <text evidence="4">The sequence shown here is derived from an EMBL/GenBank/DDBJ whole genome shotgun (WGS) entry which is preliminary data.</text>
</comment>
<feature type="non-terminal residue" evidence="4">
    <location>
        <position position="1705"/>
    </location>
</feature>
<feature type="non-terminal residue" evidence="4">
    <location>
        <position position="1"/>
    </location>
</feature>
<keyword evidence="2" id="KW-0472">Membrane</keyword>
<dbReference type="InterPro" id="IPR036188">
    <property type="entry name" value="FAD/NAD-bd_sf"/>
</dbReference>
<gene>
    <name evidence="4" type="ORF">PGLA2088_LOCUS7737</name>
</gene>
<accession>A0A813IGN9</accession>
<dbReference type="GO" id="GO:0003677">
    <property type="term" value="F:DNA binding"/>
    <property type="evidence" value="ECO:0007669"/>
    <property type="project" value="InterPro"/>
</dbReference>
<organism evidence="4 5">
    <name type="scientific">Polarella glacialis</name>
    <name type="common">Dinoflagellate</name>
    <dbReference type="NCBI Taxonomy" id="89957"/>
    <lineage>
        <taxon>Eukaryota</taxon>
        <taxon>Sar</taxon>
        <taxon>Alveolata</taxon>
        <taxon>Dinophyceae</taxon>
        <taxon>Suessiales</taxon>
        <taxon>Suessiaceae</taxon>
        <taxon>Polarella</taxon>
    </lineage>
</organism>
<dbReference type="GO" id="GO:0016491">
    <property type="term" value="F:oxidoreductase activity"/>
    <property type="evidence" value="ECO:0007669"/>
    <property type="project" value="InterPro"/>
</dbReference>
<dbReference type="Gene3D" id="3.40.50.300">
    <property type="entry name" value="P-loop containing nucleotide triphosphate hydrolases"/>
    <property type="match status" value="1"/>
</dbReference>
<dbReference type="InterPro" id="IPR011010">
    <property type="entry name" value="DNA_brk_join_enz"/>
</dbReference>
<dbReference type="SUPFAM" id="SSF51905">
    <property type="entry name" value="FAD/NAD(P)-binding domain"/>
    <property type="match status" value="1"/>
</dbReference>
<feature type="transmembrane region" description="Helical" evidence="2">
    <location>
        <begin position="506"/>
        <end position="529"/>
    </location>
</feature>
<evidence type="ECO:0000313" key="5">
    <source>
        <dbReference type="Proteomes" id="UP000626109"/>
    </source>
</evidence>
<keyword evidence="2" id="KW-1133">Transmembrane helix</keyword>
<evidence type="ECO:0000256" key="1">
    <source>
        <dbReference type="SAM" id="MobiDB-lite"/>
    </source>
</evidence>
<dbReference type="InterPro" id="IPR050464">
    <property type="entry name" value="Zeta_carotene_desat/Oxidored"/>
</dbReference>
<dbReference type="PANTHER" id="PTHR42923">
    <property type="entry name" value="PROTOPORPHYRINOGEN OXIDASE"/>
    <property type="match status" value="1"/>
</dbReference>
<reference evidence="4" key="1">
    <citation type="submission" date="2021-02" db="EMBL/GenBank/DDBJ databases">
        <authorList>
            <person name="Dougan E. K."/>
            <person name="Rhodes N."/>
            <person name="Thang M."/>
            <person name="Chan C."/>
        </authorList>
    </citation>
    <scope>NUCLEOTIDE SEQUENCE</scope>
</reference>
<proteinExistence type="predicted"/>
<sequence length="1705" mass="188069">IVWQPWRHFLTWVKGRQDFDIKTLPLPAPASWAPASVNDPFVTWADKHSTVPAAVHCLSLTEEQLMALDDESGIDFLRRLGVTEDYIQHFWGFLCHSILNVSVEEVSAAAMVRWFRRMVGRSSMEMGFADCGLGELLTPSKALLESLGAVVLTSTEVSGFLHSAGGERCEGVVLDTGVKMRARLGVVSTLPPPTLLPLLPKQWLDRHASIRDLEQLKPCKYLSVYIWFDRKVTEGKQMWARVYHKDDLNCEFYDFSEIYTGKDVRGVLWKDRPSFVGSNIIDAGRVGDMSDEELVQGTLRELSERFPLVEEAKVLHSMVNRVPMAIHRPVVGTEKLRPDQASPVPGLFFAGCWTKTDFPGSMESAARGGYLAADKLLERNGKEGGAAVPYPELQLGARLVGAMEFLRPRVLAPMFRAITRLSGGVPGAAITGVLAASLSSCPAIPQCPPCPGCPALTCGTQISKASEAFAWNIFFVGFLIGGACILCILRIIAFFDHKQPEFIVKYAVGVVGLNGMADLCLLMSTLTTTSLLRLMEMCIWRTTPAKTSLLYWSGLRTELCLLEFQLVNYMISRRFRMPTELPPLPGQAGLPPPPALAVHGGAGGAGGAGPGLQGAGAGAQMFQYPPSEGGDYERYPGSDLRTLPVKYDADGHRHREFRDAVDLMTHDTFSDFPIRGPSTMMWVLKFLKENGPTPVAWHQKWKSDGKLQDSDPGVEMHQVSCQVLQFWACFDQLSLPQLASAELLVRQIQMAEERHKDRFSGKNNYVEERHLFSGAEQRVNLCICPSLTVYIANEMSKESAILKERRKAREERQLFKPERPDKPGKGEKAEKYVGRPEEALCELLNKSSVYSGERTDLIGYDKNNLSLPSAGDQPAKLWDHVQLVNRMYLADFDTRMLRSAEDAAHVKALAGLGKPHCDKSPGLVLKHAGDPKAPACAGLLVHEIENASTSSEFIGLAFDQGKISVRPKKLWKVKFALEGLLARGSCSGAVMEVMLGHLVWVMLARRESLSILKACYAFVQAHYNRAVKMWPSVKRELRQAVALLPLFRSSQQAPWSSLVSASDASSSGLGVVVKNIDAEIVANIGRCSERWRYLAEDTIAARKNFDVAGKLASIVTDTYVEDIHAMEPAVLDVLTSSKNSLTCVLRELAAIGLASGVRIAVRWIPSEFNPSDGPSRGKRPDGSAFGRPPTAANVMPDPLYLHLSGNGGPSSRTYSTSKVPPGEDSASLASQFDSQFRSSPDISAVVRAERESQFSRSLVNQIAHPPGLPAPVDGLFDLGGEPQAGLAIRARTGRPADHLLRREILQGGECRLRRSTPSSDKICNPLAVKVGGRMPTAGISSTSGMVQEVLAQPAFASSLDLFSRHRRTANVSRILVPSYLPDCPVQNLHPSRVLWEGGLLVKQLVRPATQTGAQWTHWIINLHPTEDAVPGKTGLYDEAIVWDSEPWTHRWFERLTKGRAPKDPLWPFQHSQIVDLFHKAVERLGLQSLSPVLYSLRHGGASEDLHTRKRSTLEVKRRGGWSSDSSLKRYGKEGKLQSELLKVPEAIRSYGMEVSGQLDRIFWNLQSSLSCILGMVECHRPLEIWVMESLRLKLVTGACEVRLEVRGVPYAAKITFMVCLSCVSVILVRSVNTDLLLGLLKKIMRKRPLLRLVVASATVDVEAFLSFFQSKKGRTGASSVPPLKRSRMRSGWDDTTGEVNQQRVE</sequence>
<evidence type="ECO:0000259" key="3">
    <source>
        <dbReference type="Pfam" id="PF01593"/>
    </source>
</evidence>
<dbReference type="SUPFAM" id="SSF56349">
    <property type="entry name" value="DNA breaking-rejoining enzymes"/>
    <property type="match status" value="1"/>
</dbReference>
<feature type="compositionally biased region" description="Polar residues" evidence="1">
    <location>
        <begin position="1209"/>
        <end position="1218"/>
    </location>
</feature>
<dbReference type="InterPro" id="IPR002937">
    <property type="entry name" value="Amino_oxidase"/>
</dbReference>